<feature type="transmembrane region" description="Helical" evidence="1">
    <location>
        <begin position="49"/>
        <end position="75"/>
    </location>
</feature>
<dbReference type="EMBL" id="VIGI01000015">
    <property type="protein sequence ID" value="KAB8291316.1"/>
    <property type="molecule type" value="Genomic_DNA"/>
</dbReference>
<keyword evidence="1" id="KW-0472">Membrane</keyword>
<keyword evidence="3" id="KW-1185">Reference proteome</keyword>
<evidence type="ECO:0000313" key="3">
    <source>
        <dbReference type="Proteomes" id="UP000326757"/>
    </source>
</evidence>
<keyword evidence="1" id="KW-0812">Transmembrane</keyword>
<gene>
    <name evidence="2" type="ORF">EYC80_010000</name>
</gene>
<evidence type="ECO:0000256" key="1">
    <source>
        <dbReference type="SAM" id="Phobius"/>
    </source>
</evidence>
<name>A0A5N6JRB2_MONLA</name>
<dbReference type="AlphaFoldDB" id="A0A5N6JRB2"/>
<sequence>MPCDLVFKGPFWPLISLANFSCLALSIERKKISEMLPGIVKTQNHSPSFCFNLKAIVSSSSSTLTFFLTLLWIGFVPSEAFG</sequence>
<accession>A0A5N6JRB2</accession>
<proteinExistence type="predicted"/>
<dbReference type="Proteomes" id="UP000326757">
    <property type="component" value="Unassembled WGS sequence"/>
</dbReference>
<reference evidence="2 3" key="1">
    <citation type="submission" date="2019-06" db="EMBL/GenBank/DDBJ databases">
        <title>Genome Sequence of the Brown Rot Fungal Pathogen Monilinia laxa.</title>
        <authorList>
            <person name="De Miccolis Angelini R.M."/>
            <person name="Landi L."/>
            <person name="Abate D."/>
            <person name="Pollastro S."/>
            <person name="Romanazzi G."/>
            <person name="Faretra F."/>
        </authorList>
    </citation>
    <scope>NUCLEOTIDE SEQUENCE [LARGE SCALE GENOMIC DNA]</scope>
    <source>
        <strain evidence="2 3">Mlax316</strain>
    </source>
</reference>
<protein>
    <submittedName>
        <fullName evidence="2">Uncharacterized protein</fullName>
    </submittedName>
</protein>
<feature type="transmembrane region" description="Helical" evidence="1">
    <location>
        <begin position="12"/>
        <end position="28"/>
    </location>
</feature>
<keyword evidence="1" id="KW-1133">Transmembrane helix</keyword>
<organism evidence="2 3">
    <name type="scientific">Monilinia laxa</name>
    <name type="common">Brown rot fungus</name>
    <name type="synonym">Sclerotinia laxa</name>
    <dbReference type="NCBI Taxonomy" id="61186"/>
    <lineage>
        <taxon>Eukaryota</taxon>
        <taxon>Fungi</taxon>
        <taxon>Dikarya</taxon>
        <taxon>Ascomycota</taxon>
        <taxon>Pezizomycotina</taxon>
        <taxon>Leotiomycetes</taxon>
        <taxon>Helotiales</taxon>
        <taxon>Sclerotiniaceae</taxon>
        <taxon>Monilinia</taxon>
    </lineage>
</organism>
<comment type="caution">
    <text evidence="2">The sequence shown here is derived from an EMBL/GenBank/DDBJ whole genome shotgun (WGS) entry which is preliminary data.</text>
</comment>
<evidence type="ECO:0000313" key="2">
    <source>
        <dbReference type="EMBL" id="KAB8291316.1"/>
    </source>
</evidence>